<feature type="compositionally biased region" description="Polar residues" evidence="1">
    <location>
        <begin position="50"/>
        <end position="60"/>
    </location>
</feature>
<name>A0AA87Z8I1_FICCA</name>
<accession>A0AA87Z8I1</accession>
<dbReference type="PANTHER" id="PTHR31414">
    <property type="entry name" value="TRANSMEMBRANE PROTEIN DDB_G0292058"/>
    <property type="match status" value="1"/>
</dbReference>
<comment type="caution">
    <text evidence="4">The sequence shown here is derived from an EMBL/GenBank/DDBJ whole genome shotgun (WGS) entry which is preliminary data.</text>
</comment>
<dbReference type="Proteomes" id="UP001187192">
    <property type="component" value="Unassembled WGS sequence"/>
</dbReference>
<evidence type="ECO:0000313" key="5">
    <source>
        <dbReference type="Proteomes" id="UP001187192"/>
    </source>
</evidence>
<evidence type="ECO:0000256" key="2">
    <source>
        <dbReference type="SAM" id="Phobius"/>
    </source>
</evidence>
<evidence type="ECO:0000256" key="3">
    <source>
        <dbReference type="SAM" id="SignalP"/>
    </source>
</evidence>
<feature type="transmembrane region" description="Helical" evidence="2">
    <location>
        <begin position="481"/>
        <end position="502"/>
    </location>
</feature>
<sequence>MGSKHGTSKAFYQTLMMILVLALRIIPEISSAQITNSSSSSVPPGRSLVDQRNNNVSDPMQHQDDTVRVDPLDNFNKYRGGYDITNKHYWSSTVFTGIYGYVAGVLWVVCGVLFGGFSLAKMFWYKNRKSNERLKERSSCQQCYLWTILLAIFFTLLAIVASGVVLGGNTRFHSEAKSVVDILIDTASDASETIYNTTGAMKVVSVNLGASGISTEAEGFLTSTSQELDVEAADIHRQAKKNRRKIDKGLKIVFIVTTLTISLNLFAVIALSVCGILRLWRALRLLILLCWLLTVLCWLFFGMYFFLGEFADDTCTALESFQDNPYNNSLSSLLPCDELLSAKSVLLDVSEGIHNIIDEVNANISLLQSSSVVSLCNPFSEPPAYQYQPENCPSNAIKIGDIAKVFGSLTCIDSDNTTCGNGQIILSDDDYKTVETFTSSIQNLLNAYPGMESLVECQSVKDAFSEILVNHCEPLKKFIRMVWASTVCLSLIMVFLVLLWTIRVHHEQRHHFSDGGSVGPHSSTENMPDLGNAKAVIDNPNLV</sequence>
<feature type="transmembrane region" description="Helical" evidence="2">
    <location>
        <begin position="285"/>
        <end position="307"/>
    </location>
</feature>
<feature type="region of interest" description="Disordered" evidence="1">
    <location>
        <begin position="512"/>
        <end position="543"/>
    </location>
</feature>
<feature type="chain" id="PRO_5041654921" description="Transmembrane protein" evidence="3">
    <location>
        <begin position="32"/>
        <end position="543"/>
    </location>
</feature>
<organism evidence="4 5">
    <name type="scientific">Ficus carica</name>
    <name type="common">Common fig</name>
    <dbReference type="NCBI Taxonomy" id="3494"/>
    <lineage>
        <taxon>Eukaryota</taxon>
        <taxon>Viridiplantae</taxon>
        <taxon>Streptophyta</taxon>
        <taxon>Embryophyta</taxon>
        <taxon>Tracheophyta</taxon>
        <taxon>Spermatophyta</taxon>
        <taxon>Magnoliopsida</taxon>
        <taxon>eudicotyledons</taxon>
        <taxon>Gunneridae</taxon>
        <taxon>Pentapetalae</taxon>
        <taxon>rosids</taxon>
        <taxon>fabids</taxon>
        <taxon>Rosales</taxon>
        <taxon>Moraceae</taxon>
        <taxon>Ficeae</taxon>
        <taxon>Ficus</taxon>
    </lineage>
</organism>
<feature type="transmembrane region" description="Helical" evidence="2">
    <location>
        <begin position="98"/>
        <end position="124"/>
    </location>
</feature>
<dbReference type="InterPro" id="IPR040283">
    <property type="entry name" value="DDB_G0292058-like"/>
</dbReference>
<proteinExistence type="predicted"/>
<evidence type="ECO:0000256" key="1">
    <source>
        <dbReference type="SAM" id="MobiDB-lite"/>
    </source>
</evidence>
<keyword evidence="3" id="KW-0732">Signal</keyword>
<feature type="signal peptide" evidence="3">
    <location>
        <begin position="1"/>
        <end position="31"/>
    </location>
</feature>
<feature type="transmembrane region" description="Helical" evidence="2">
    <location>
        <begin position="144"/>
        <end position="166"/>
    </location>
</feature>
<evidence type="ECO:0000313" key="4">
    <source>
        <dbReference type="EMBL" id="GMN32189.1"/>
    </source>
</evidence>
<feature type="transmembrane region" description="Helical" evidence="2">
    <location>
        <begin position="252"/>
        <end position="273"/>
    </location>
</feature>
<dbReference type="EMBL" id="BTGU01001975">
    <property type="protein sequence ID" value="GMN32189.1"/>
    <property type="molecule type" value="Genomic_DNA"/>
</dbReference>
<protein>
    <recommendedName>
        <fullName evidence="6">Transmembrane protein</fullName>
    </recommendedName>
</protein>
<reference evidence="4" key="1">
    <citation type="submission" date="2023-07" db="EMBL/GenBank/DDBJ databases">
        <title>draft genome sequence of fig (Ficus carica).</title>
        <authorList>
            <person name="Takahashi T."/>
            <person name="Nishimura K."/>
        </authorList>
    </citation>
    <scope>NUCLEOTIDE SEQUENCE</scope>
</reference>
<keyword evidence="2" id="KW-0472">Membrane</keyword>
<gene>
    <name evidence="4" type="ORF">TIFTF001_041694</name>
</gene>
<keyword evidence="2" id="KW-1133">Transmembrane helix</keyword>
<dbReference type="AlphaFoldDB" id="A0AA87Z8I1"/>
<dbReference type="PANTHER" id="PTHR31414:SF18">
    <property type="entry name" value="TRANSMEMBRANE PROTEIN-RELATED"/>
    <property type="match status" value="1"/>
</dbReference>
<evidence type="ECO:0008006" key="6">
    <source>
        <dbReference type="Google" id="ProtNLM"/>
    </source>
</evidence>
<keyword evidence="5" id="KW-1185">Reference proteome</keyword>
<keyword evidence="2" id="KW-0812">Transmembrane</keyword>
<dbReference type="GO" id="GO:0016020">
    <property type="term" value="C:membrane"/>
    <property type="evidence" value="ECO:0007669"/>
    <property type="project" value="TreeGrafter"/>
</dbReference>
<feature type="region of interest" description="Disordered" evidence="1">
    <location>
        <begin position="35"/>
        <end position="63"/>
    </location>
</feature>